<dbReference type="EMBL" id="LZDN01000032">
    <property type="protein sequence ID" value="OBX49669.1"/>
    <property type="molecule type" value="Genomic_DNA"/>
</dbReference>
<comment type="caution">
    <text evidence="1">The sequence shown here is derived from an EMBL/GenBank/DDBJ whole genome shotgun (WGS) entry which is preliminary data.</text>
</comment>
<dbReference type="AlphaFoldDB" id="A0A1B8PIN5"/>
<accession>A0A1B8PIN5</accession>
<organism evidence="1 2">
    <name type="scientific">Moraxella nonliquefaciens</name>
    <dbReference type="NCBI Taxonomy" id="478"/>
    <lineage>
        <taxon>Bacteria</taxon>
        <taxon>Pseudomonadati</taxon>
        <taxon>Pseudomonadota</taxon>
        <taxon>Gammaproteobacteria</taxon>
        <taxon>Moraxellales</taxon>
        <taxon>Moraxellaceae</taxon>
        <taxon>Moraxella</taxon>
    </lineage>
</organism>
<evidence type="ECO:0000313" key="1">
    <source>
        <dbReference type="EMBL" id="OBX49669.1"/>
    </source>
</evidence>
<dbReference type="Proteomes" id="UP000092671">
    <property type="component" value="Unassembled WGS sequence"/>
</dbReference>
<protein>
    <submittedName>
        <fullName evidence="1">Uncharacterized protein</fullName>
    </submittedName>
</protein>
<sequence length="111" mass="12451">MNKIISLDKITEIRQNGVLSQKLTAVTPSGLDWLFLRPNTAQHGIGSGVNLPYTGHHTAKSGLVRFPLMVWLILQNKPLGEYVKRFLVIPRVRPHHPITGFSTQNLQGVFQ</sequence>
<evidence type="ECO:0000313" key="2">
    <source>
        <dbReference type="Proteomes" id="UP000092671"/>
    </source>
</evidence>
<dbReference type="OrthoDB" id="6650391at2"/>
<gene>
    <name evidence="1" type="ORF">A9Z60_10190</name>
</gene>
<reference evidence="1 2" key="1">
    <citation type="submission" date="2016-06" db="EMBL/GenBank/DDBJ databases">
        <title>Draft genome of Moraxella nonliquefaciens CCUG 60284.</title>
        <authorList>
            <person name="Salva-Serra F."/>
            <person name="Engstrom-Jakobsson H."/>
            <person name="Thorell K."/>
            <person name="Gonzales-Siles L."/>
            <person name="Karlsson R."/>
            <person name="Boulund F."/>
            <person name="Engstrand L."/>
            <person name="Kristiansson E."/>
            <person name="Moore E."/>
        </authorList>
    </citation>
    <scope>NUCLEOTIDE SEQUENCE [LARGE SCALE GENOMIC DNA]</scope>
    <source>
        <strain evidence="1 2">CCUG 60284</strain>
    </source>
</reference>
<name>A0A1B8PIN5_MORNO</name>
<dbReference type="RefSeq" id="WP_066893541.1">
    <property type="nucleotide sequence ID" value="NZ_LZDN01000032.1"/>
</dbReference>
<proteinExistence type="predicted"/>